<dbReference type="RefSeq" id="XP_009173596.1">
    <property type="nucleotide sequence ID" value="XM_009175332.1"/>
</dbReference>
<protein>
    <submittedName>
        <fullName evidence="1">Uncharacterized protein</fullName>
    </submittedName>
</protein>
<proteinExistence type="predicted"/>
<keyword evidence="2" id="KW-1185">Reference proteome</keyword>
<dbReference type="AlphaFoldDB" id="A0A074Z678"/>
<name>A0A074Z678_OPIVI</name>
<accession>A0A074Z678</accession>
<reference evidence="1 2" key="1">
    <citation type="submission" date="2013-11" db="EMBL/GenBank/DDBJ databases">
        <title>Opisthorchis viverrini - life in the bile duct.</title>
        <authorList>
            <person name="Young N.D."/>
            <person name="Nagarajan N."/>
            <person name="Lin S.J."/>
            <person name="Korhonen P.K."/>
            <person name="Jex A.R."/>
            <person name="Hall R.S."/>
            <person name="Safavi-Hemami H."/>
            <person name="Kaewkong W."/>
            <person name="Bertrand D."/>
            <person name="Gao S."/>
            <person name="Seet Q."/>
            <person name="Wongkham S."/>
            <person name="Teh B.T."/>
            <person name="Wongkham C."/>
            <person name="Intapan P.M."/>
            <person name="Maleewong W."/>
            <person name="Yang X."/>
            <person name="Hu M."/>
            <person name="Wang Z."/>
            <person name="Hofmann A."/>
            <person name="Sternberg P.W."/>
            <person name="Tan P."/>
            <person name="Wang J."/>
            <person name="Gasser R.B."/>
        </authorList>
    </citation>
    <scope>NUCLEOTIDE SEQUENCE [LARGE SCALE GENOMIC DNA]</scope>
</reference>
<evidence type="ECO:0000313" key="2">
    <source>
        <dbReference type="Proteomes" id="UP000054324"/>
    </source>
</evidence>
<dbReference type="Proteomes" id="UP000054324">
    <property type="component" value="Unassembled WGS sequence"/>
</dbReference>
<sequence length="117" mass="13003">MARGCFAVTIAMQLSQLITRTFLREGVVATCASQSGPATGGRCGKETGSLCLFRTWADGTVEFLTQFFLLVFVTAEHTRHSKFLIGNLDKGKMIYILHPKKDTQPKPWFPLCSLTYP</sequence>
<dbReference type="KEGG" id="ovi:T265_09303"/>
<gene>
    <name evidence="1" type="ORF">T265_09303</name>
</gene>
<dbReference type="CTD" id="20323476"/>
<dbReference type="EMBL" id="KL596887">
    <property type="protein sequence ID" value="KER22641.1"/>
    <property type="molecule type" value="Genomic_DNA"/>
</dbReference>
<organism evidence="1 2">
    <name type="scientific">Opisthorchis viverrini</name>
    <name type="common">Southeast Asian liver fluke</name>
    <dbReference type="NCBI Taxonomy" id="6198"/>
    <lineage>
        <taxon>Eukaryota</taxon>
        <taxon>Metazoa</taxon>
        <taxon>Spiralia</taxon>
        <taxon>Lophotrochozoa</taxon>
        <taxon>Platyhelminthes</taxon>
        <taxon>Trematoda</taxon>
        <taxon>Digenea</taxon>
        <taxon>Opisthorchiida</taxon>
        <taxon>Opisthorchiata</taxon>
        <taxon>Opisthorchiidae</taxon>
        <taxon>Opisthorchis</taxon>
    </lineage>
</organism>
<dbReference type="GeneID" id="20323476"/>
<evidence type="ECO:0000313" key="1">
    <source>
        <dbReference type="EMBL" id="KER22641.1"/>
    </source>
</evidence>